<reference evidence="3 4" key="2">
    <citation type="journal article" date="2016" name="Front. Microbiol.">
        <title>When Genome-Based Approach Meets the 'Old but Good': Revealing Genes Involved in the Antibacterial Activity of Pseudomonas sp. P482 against Soft Rot Pathogens.</title>
        <authorList>
            <person name="Krzyzanowska D.M."/>
            <person name="Ossowicki A."/>
            <person name="Rajewska M."/>
            <person name="Maciag T."/>
            <person name="Jablonska M."/>
            <person name="Obuchowski M."/>
            <person name="Heeb S."/>
            <person name="Jafra S."/>
        </authorList>
    </citation>
    <scope>NUCLEOTIDE SEQUENCE [LARGE SCALE GENOMIC DNA]</scope>
    <source>
        <strain evidence="3 4">P482</strain>
    </source>
</reference>
<dbReference type="SUPFAM" id="SSF159501">
    <property type="entry name" value="EreA/ChaN-like"/>
    <property type="match status" value="1"/>
</dbReference>
<keyword evidence="1" id="KW-0732">Signal</keyword>
<dbReference type="Pfam" id="PF04187">
    <property type="entry name" value="Cofac_haem_bdg"/>
    <property type="match status" value="1"/>
</dbReference>
<dbReference type="Gene3D" id="1.10.8.760">
    <property type="entry name" value="Haem-binding uptake, Tiki superfamily, ChaN, domain 2"/>
    <property type="match status" value="1"/>
</dbReference>
<gene>
    <name evidence="3" type="ORF">BV82_1092</name>
</gene>
<evidence type="ECO:0000256" key="1">
    <source>
        <dbReference type="SAM" id="SignalP"/>
    </source>
</evidence>
<dbReference type="Gene3D" id="3.40.50.11550">
    <property type="match status" value="1"/>
</dbReference>
<feature type="signal peptide" evidence="1">
    <location>
        <begin position="1"/>
        <end position="22"/>
    </location>
</feature>
<evidence type="ECO:0000313" key="4">
    <source>
        <dbReference type="Proteomes" id="UP000027121"/>
    </source>
</evidence>
<dbReference type="Proteomes" id="UP000027121">
    <property type="component" value="Chromosome"/>
</dbReference>
<sequence>MFKSSFIGMGLALLAGCASVNAPVADSAYTRVESHIPGWGAIIELSSGKQISPTQLLDELAPAQTVMVGEVHDNFAHHLIEQWLATHLAQRRPQGAVVLEMLDSERQRPVNEVQAWLGQGNQVRSQRLKQIIHWDERWSWEQYGPLMEALMTAPSTLLAGNLPAAERKRLMAAAVQDPDGLFPSPGIAARQRQYIKEMHCGQIDAVRMNGLLAIQHARDQRMAQVLDSAEAPRLLFAGVLHTLKSLGAPQYLAQGASDPGLKVLVISEQGHSLTTRDADYVWLLPAEDADGTALVADAGGCDQPAH</sequence>
<dbReference type="InterPro" id="IPR016773">
    <property type="entry name" value="Fe3_uptake_reg_CjrA_prd"/>
</dbReference>
<dbReference type="EMBL" id="CP071706">
    <property type="protein sequence ID" value="KDO01220.2"/>
    <property type="molecule type" value="Genomic_DNA"/>
</dbReference>
<dbReference type="PIRSF" id="PIRSF020419">
    <property type="entry name" value="Fe_uptake_reg_CjrA_prd"/>
    <property type="match status" value="1"/>
</dbReference>
<proteinExistence type="predicted"/>
<dbReference type="AlphaFoldDB" id="A0AAP0SM49"/>
<evidence type="ECO:0000259" key="2">
    <source>
        <dbReference type="Pfam" id="PF04187"/>
    </source>
</evidence>
<reference evidence="3 4" key="1">
    <citation type="journal article" date="2014" name="Genome Announc.">
        <title>Genome Sequence of Pseudomonas sp. Strain P482, a Tomato Rhizosphere Isolate with Broad-Spectrum Antimicrobial Activity.</title>
        <authorList>
            <person name="Krzyzanowska D.M."/>
            <person name="Ossowicki A."/>
            <person name="Jafra S."/>
        </authorList>
    </citation>
    <scope>NUCLEOTIDE SEQUENCE [LARGE SCALE GENOMIC DNA]</scope>
    <source>
        <strain evidence="3 4">P482</strain>
    </source>
</reference>
<dbReference type="PROSITE" id="PS51257">
    <property type="entry name" value="PROKAR_LIPOPROTEIN"/>
    <property type="match status" value="1"/>
</dbReference>
<dbReference type="CDD" id="cd14727">
    <property type="entry name" value="ChanN-like"/>
    <property type="match status" value="1"/>
</dbReference>
<feature type="domain" description="Haem-binding uptake Tiki superfamily ChaN" evidence="2">
    <location>
        <begin position="56"/>
        <end position="252"/>
    </location>
</feature>
<protein>
    <submittedName>
        <fullName evidence="3">ChaN family lipoprotein</fullName>
    </submittedName>
</protein>
<dbReference type="GeneID" id="98282464"/>
<keyword evidence="3" id="KW-0449">Lipoprotein</keyword>
<keyword evidence="4" id="KW-1185">Reference proteome</keyword>
<dbReference type="RefSeq" id="WP_081492825.1">
    <property type="nucleotide sequence ID" value="NZ_CP071706.1"/>
</dbReference>
<name>A0AAP0SM49_9PSED</name>
<accession>A0AAP0SM49</accession>
<feature type="chain" id="PRO_5042925191" evidence="1">
    <location>
        <begin position="23"/>
        <end position="306"/>
    </location>
</feature>
<dbReference type="InterPro" id="IPR007314">
    <property type="entry name" value="Cofac_haem-bd_dom"/>
</dbReference>
<dbReference type="KEGG" id="pdw:BV82_1092"/>
<organism evidence="3 4">
    <name type="scientific">Pseudomonas donghuensis</name>
    <dbReference type="NCBI Taxonomy" id="1163398"/>
    <lineage>
        <taxon>Bacteria</taxon>
        <taxon>Pseudomonadati</taxon>
        <taxon>Pseudomonadota</taxon>
        <taxon>Gammaproteobacteria</taxon>
        <taxon>Pseudomonadales</taxon>
        <taxon>Pseudomonadaceae</taxon>
        <taxon>Pseudomonas</taxon>
    </lineage>
</organism>
<evidence type="ECO:0000313" key="3">
    <source>
        <dbReference type="EMBL" id="KDO01220.2"/>
    </source>
</evidence>